<gene>
    <name evidence="2" type="ORF">PR048_017654</name>
</gene>
<proteinExistence type="predicted"/>
<organism evidence="2 3">
    <name type="scientific">Dryococelus australis</name>
    <dbReference type="NCBI Taxonomy" id="614101"/>
    <lineage>
        <taxon>Eukaryota</taxon>
        <taxon>Metazoa</taxon>
        <taxon>Ecdysozoa</taxon>
        <taxon>Arthropoda</taxon>
        <taxon>Hexapoda</taxon>
        <taxon>Insecta</taxon>
        <taxon>Pterygota</taxon>
        <taxon>Neoptera</taxon>
        <taxon>Polyneoptera</taxon>
        <taxon>Phasmatodea</taxon>
        <taxon>Verophasmatodea</taxon>
        <taxon>Anareolatae</taxon>
        <taxon>Phasmatidae</taxon>
        <taxon>Eurycanthinae</taxon>
        <taxon>Dryococelus</taxon>
    </lineage>
</organism>
<keyword evidence="3" id="KW-1185">Reference proteome</keyword>
<accession>A0ABQ9HAD4</accession>
<evidence type="ECO:0000256" key="1">
    <source>
        <dbReference type="SAM" id="MobiDB-lite"/>
    </source>
</evidence>
<feature type="region of interest" description="Disordered" evidence="1">
    <location>
        <begin position="142"/>
        <end position="171"/>
    </location>
</feature>
<name>A0ABQ9HAD4_9NEOP</name>
<dbReference type="Proteomes" id="UP001159363">
    <property type="component" value="Chromosome 5"/>
</dbReference>
<feature type="region of interest" description="Disordered" evidence="1">
    <location>
        <begin position="1"/>
        <end position="42"/>
    </location>
</feature>
<comment type="caution">
    <text evidence="2">The sequence shown here is derived from an EMBL/GenBank/DDBJ whole genome shotgun (WGS) entry which is preliminary data.</text>
</comment>
<evidence type="ECO:0000313" key="2">
    <source>
        <dbReference type="EMBL" id="KAJ8881181.1"/>
    </source>
</evidence>
<reference evidence="2 3" key="1">
    <citation type="submission" date="2023-02" db="EMBL/GenBank/DDBJ databases">
        <title>LHISI_Scaffold_Assembly.</title>
        <authorList>
            <person name="Stuart O.P."/>
            <person name="Cleave R."/>
            <person name="Magrath M.J.L."/>
            <person name="Mikheyev A.S."/>
        </authorList>
    </citation>
    <scope>NUCLEOTIDE SEQUENCE [LARGE SCALE GENOMIC DNA]</scope>
    <source>
        <strain evidence="2">Daus_M_001</strain>
        <tissue evidence="2">Leg muscle</tissue>
    </source>
</reference>
<sequence>MEWHRNARAGQTEDPRENPPTSGIVRHDSHVRKSGGDPTRNQTRLASTGFYSMICYPAGPLADFLTWESCRTMPVVGGFSRGSPVSPTHAFRPCFIITWLHLHDPNVKEPFNCLHSTPIYDGLLAKNSSLLRAHHVTGRPLIGAHPPVLSHPLSKRRPARQTGRSALASTRQLDAVTTDRSIAAPAIP</sequence>
<feature type="compositionally biased region" description="Basic and acidic residues" evidence="1">
    <location>
        <begin position="1"/>
        <end position="17"/>
    </location>
</feature>
<evidence type="ECO:0000313" key="3">
    <source>
        <dbReference type="Proteomes" id="UP001159363"/>
    </source>
</evidence>
<protein>
    <submittedName>
        <fullName evidence="2">Uncharacterized protein</fullName>
    </submittedName>
</protein>
<dbReference type="EMBL" id="JARBHB010000006">
    <property type="protein sequence ID" value="KAJ8881181.1"/>
    <property type="molecule type" value="Genomic_DNA"/>
</dbReference>
<feature type="compositionally biased region" description="Polar residues" evidence="1">
    <location>
        <begin position="162"/>
        <end position="171"/>
    </location>
</feature>